<dbReference type="CDD" id="cd02809">
    <property type="entry name" value="alpha_hydroxyacid_oxid_FMN"/>
    <property type="match status" value="1"/>
</dbReference>
<feature type="domain" description="FMN hydroxy acid dehydrogenase" evidence="8">
    <location>
        <begin position="1"/>
        <end position="368"/>
    </location>
</feature>
<evidence type="ECO:0000256" key="4">
    <source>
        <dbReference type="ARBA" id="ARBA00023002"/>
    </source>
</evidence>
<feature type="binding site" evidence="7">
    <location>
        <position position="239"/>
    </location>
    <ligand>
        <name>FMN</name>
        <dbReference type="ChEBI" id="CHEBI:58210"/>
    </ligand>
</feature>
<dbReference type="GO" id="GO:0016491">
    <property type="term" value="F:oxidoreductase activity"/>
    <property type="evidence" value="ECO:0007669"/>
    <property type="project" value="UniProtKB-KW"/>
</dbReference>
<gene>
    <name evidence="9" type="ORF">OSTQU699_LOCUS632</name>
</gene>
<keyword evidence="10" id="KW-1185">Reference proteome</keyword>
<feature type="binding site" evidence="7">
    <location>
        <position position="266"/>
    </location>
    <ligand>
        <name>glyoxylate</name>
        <dbReference type="ChEBI" id="CHEBI:36655"/>
    </ligand>
</feature>
<proteinExistence type="inferred from homology"/>
<comment type="similarity">
    <text evidence="5">Belongs to the FMN-dependent alpha-hydroxy acid dehydrogenase family.</text>
</comment>
<dbReference type="SMART" id="SM01240">
    <property type="entry name" value="IMPDH"/>
    <property type="match status" value="1"/>
</dbReference>
<organism evidence="9 10">
    <name type="scientific">Ostreobium quekettii</name>
    <dbReference type="NCBI Taxonomy" id="121088"/>
    <lineage>
        <taxon>Eukaryota</taxon>
        <taxon>Viridiplantae</taxon>
        <taxon>Chlorophyta</taxon>
        <taxon>core chlorophytes</taxon>
        <taxon>Ulvophyceae</taxon>
        <taxon>TCBD clade</taxon>
        <taxon>Bryopsidales</taxon>
        <taxon>Ostreobineae</taxon>
        <taxon>Ostreobiaceae</taxon>
        <taxon>Ostreobium</taxon>
    </lineage>
</organism>
<evidence type="ECO:0000313" key="9">
    <source>
        <dbReference type="EMBL" id="CAD7695272.1"/>
    </source>
</evidence>
<dbReference type="PROSITE" id="PS51349">
    <property type="entry name" value="FMN_HYDROXY_ACID_DH_2"/>
    <property type="match status" value="1"/>
</dbReference>
<dbReference type="GO" id="GO:0010181">
    <property type="term" value="F:FMN binding"/>
    <property type="evidence" value="ECO:0007669"/>
    <property type="project" value="InterPro"/>
</dbReference>
<evidence type="ECO:0000256" key="6">
    <source>
        <dbReference type="PIRSR" id="PIRSR000138-1"/>
    </source>
</evidence>
<evidence type="ECO:0000313" key="10">
    <source>
        <dbReference type="Proteomes" id="UP000708148"/>
    </source>
</evidence>
<dbReference type="PROSITE" id="PS00557">
    <property type="entry name" value="FMN_HYDROXY_ACID_DH_1"/>
    <property type="match status" value="1"/>
</dbReference>
<dbReference type="FunFam" id="3.20.20.70:FF:000056">
    <property type="entry name" value="hydroxyacid oxidase 2"/>
    <property type="match status" value="1"/>
</dbReference>
<dbReference type="GO" id="GO:0005737">
    <property type="term" value="C:cytoplasm"/>
    <property type="evidence" value="ECO:0007669"/>
    <property type="project" value="UniProtKB-ARBA"/>
</dbReference>
<dbReference type="AlphaFoldDB" id="A0A8S1INS8"/>
<feature type="binding site" evidence="7">
    <location>
        <position position="261"/>
    </location>
    <ligand>
        <name>FMN</name>
        <dbReference type="ChEBI" id="CHEBI:58210"/>
    </ligand>
</feature>
<sequence>MGVPEFVNLEELEGLAEGSMERTAFDYYRSGADDEISMRESREAWKRLRLVPRMLRGVSDVDTSARVLGHDLAFPVLIPPMAMQRLAHRDGERAMAKAAARHGIPMVLSTMATSSLEEVATVCPSPLLLFQIYVTRHRDITQKLIEEAVALGYKALVVTVDVPYLGNREADVRNRLSLPDDLHLKNLQGRLGVVSNLMHGDSQQGSMLTQAFSEDIDPGLTWEIVTWLKDVSKLPVLVKGLLSPEDAAIAVDRGVDGIIVSNHGGRQLDTAITSCDALPAIVARVRGRIPVLVDGGIRRGTDVVKALALGASAVLVGRPLLYALAVGGEQGVWTAIQKLKEEFKLGMGLCGTSSIQDITPSLIAPSSSRERQMSRL</sequence>
<feature type="binding site" evidence="7">
    <location>
        <position position="109"/>
    </location>
    <ligand>
        <name>FMN</name>
        <dbReference type="ChEBI" id="CHEBI:58210"/>
    </ligand>
</feature>
<keyword evidence="2 7" id="KW-0285">Flavoprotein</keyword>
<comment type="caution">
    <text evidence="9">The sequence shown here is derived from an EMBL/GenBank/DDBJ whole genome shotgun (WGS) entry which is preliminary data.</text>
</comment>
<feature type="active site" description="Proton acceptor" evidence="6">
    <location>
        <position position="263"/>
    </location>
</feature>
<evidence type="ECO:0000259" key="8">
    <source>
        <dbReference type="PROSITE" id="PS51349"/>
    </source>
</evidence>
<evidence type="ECO:0000256" key="3">
    <source>
        <dbReference type="ARBA" id="ARBA00022643"/>
    </source>
</evidence>
<feature type="binding site" evidence="7">
    <location>
        <begin position="80"/>
        <end position="82"/>
    </location>
    <ligand>
        <name>FMN</name>
        <dbReference type="ChEBI" id="CHEBI:58210"/>
    </ligand>
</feature>
<keyword evidence="3 7" id="KW-0288">FMN</keyword>
<dbReference type="InterPro" id="IPR037396">
    <property type="entry name" value="FMN_HAD"/>
</dbReference>
<name>A0A8S1INS8_9CHLO</name>
<dbReference type="InterPro" id="IPR000262">
    <property type="entry name" value="FMN-dep_DH"/>
</dbReference>
<feature type="binding site" evidence="7">
    <location>
        <position position="27"/>
    </location>
    <ligand>
        <name>glyoxylate</name>
        <dbReference type="ChEBI" id="CHEBI:36655"/>
    </ligand>
</feature>
<dbReference type="Gene3D" id="3.20.20.70">
    <property type="entry name" value="Aldolase class I"/>
    <property type="match status" value="1"/>
</dbReference>
<evidence type="ECO:0000256" key="5">
    <source>
        <dbReference type="ARBA" id="ARBA00024042"/>
    </source>
</evidence>
<feature type="binding site" evidence="7">
    <location>
        <position position="159"/>
    </location>
    <ligand>
        <name>FMN</name>
        <dbReference type="ChEBI" id="CHEBI:58210"/>
    </ligand>
</feature>
<dbReference type="PIRSF" id="PIRSF000138">
    <property type="entry name" value="Al-hdrx_acd_dh"/>
    <property type="match status" value="1"/>
</dbReference>
<dbReference type="InterPro" id="IPR008259">
    <property type="entry name" value="FMN_hydac_DH_AS"/>
</dbReference>
<evidence type="ECO:0000256" key="2">
    <source>
        <dbReference type="ARBA" id="ARBA00022630"/>
    </source>
</evidence>
<dbReference type="SUPFAM" id="SSF51395">
    <property type="entry name" value="FMN-linked oxidoreductases"/>
    <property type="match status" value="1"/>
</dbReference>
<dbReference type="InterPro" id="IPR013785">
    <property type="entry name" value="Aldolase_TIM"/>
</dbReference>
<dbReference type="EMBL" id="CAJHUC010000326">
    <property type="protein sequence ID" value="CAD7695272.1"/>
    <property type="molecule type" value="Genomic_DNA"/>
</dbReference>
<feature type="binding site" evidence="7">
    <location>
        <position position="168"/>
    </location>
    <ligand>
        <name>glyoxylate</name>
        <dbReference type="ChEBI" id="CHEBI:36655"/>
    </ligand>
</feature>
<comment type="cofactor">
    <cofactor evidence="1">
        <name>FMN</name>
        <dbReference type="ChEBI" id="CHEBI:58210"/>
    </cofactor>
</comment>
<protein>
    <recommendedName>
        <fullName evidence="8">FMN hydroxy acid dehydrogenase domain-containing protein</fullName>
    </recommendedName>
</protein>
<reference evidence="9" key="1">
    <citation type="submission" date="2020-12" db="EMBL/GenBank/DDBJ databases">
        <authorList>
            <person name="Iha C."/>
        </authorList>
    </citation>
    <scope>NUCLEOTIDE SEQUENCE</scope>
</reference>
<feature type="binding site" evidence="7">
    <location>
        <position position="133"/>
    </location>
    <ligand>
        <name>glyoxylate</name>
        <dbReference type="ChEBI" id="CHEBI:36655"/>
    </ligand>
</feature>
<keyword evidence="4" id="KW-0560">Oxidoreductase</keyword>
<dbReference type="PANTHER" id="PTHR10578">
    <property type="entry name" value="S -2-HYDROXY-ACID OXIDASE-RELATED"/>
    <property type="match status" value="1"/>
</dbReference>
<feature type="binding site" evidence="7">
    <location>
        <begin position="317"/>
        <end position="318"/>
    </location>
    <ligand>
        <name>FMN</name>
        <dbReference type="ChEBI" id="CHEBI:58210"/>
    </ligand>
</feature>
<dbReference type="Proteomes" id="UP000708148">
    <property type="component" value="Unassembled WGS sequence"/>
</dbReference>
<dbReference type="Pfam" id="PF01070">
    <property type="entry name" value="FMN_dh"/>
    <property type="match status" value="1"/>
</dbReference>
<evidence type="ECO:0000256" key="1">
    <source>
        <dbReference type="ARBA" id="ARBA00001917"/>
    </source>
</evidence>
<feature type="binding site" evidence="7">
    <location>
        <begin position="294"/>
        <end position="298"/>
    </location>
    <ligand>
        <name>FMN</name>
        <dbReference type="ChEBI" id="CHEBI:58210"/>
    </ligand>
</feature>
<feature type="binding site" evidence="7">
    <location>
        <position position="263"/>
    </location>
    <ligand>
        <name>glyoxylate</name>
        <dbReference type="ChEBI" id="CHEBI:36655"/>
    </ligand>
</feature>
<dbReference type="OrthoDB" id="25826at2759"/>
<feature type="binding site" evidence="7">
    <location>
        <position position="131"/>
    </location>
    <ligand>
        <name>FMN</name>
        <dbReference type="ChEBI" id="CHEBI:58210"/>
    </ligand>
</feature>
<dbReference type="PANTHER" id="PTHR10578:SF107">
    <property type="entry name" value="2-HYDROXYACID OXIDASE 1"/>
    <property type="match status" value="1"/>
</dbReference>
<accession>A0A8S1INS8</accession>
<evidence type="ECO:0000256" key="7">
    <source>
        <dbReference type="PIRSR" id="PIRSR000138-2"/>
    </source>
</evidence>
<dbReference type="InterPro" id="IPR012133">
    <property type="entry name" value="Alpha-hydoxy_acid_DH_FMN"/>
</dbReference>